<evidence type="ECO:0000256" key="1">
    <source>
        <dbReference type="SAM" id="MobiDB-lite"/>
    </source>
</evidence>
<dbReference type="AlphaFoldDB" id="A0A947GGR4"/>
<gene>
    <name evidence="2" type="ORF">IXB50_03570</name>
</gene>
<name>A0A947GGR4_9CYAN</name>
<feature type="region of interest" description="Disordered" evidence="1">
    <location>
        <begin position="1"/>
        <end position="31"/>
    </location>
</feature>
<comment type="caution">
    <text evidence="2">The sequence shown here is derived from an EMBL/GenBank/DDBJ whole genome shotgun (WGS) entry which is preliminary data.</text>
</comment>
<accession>A0A947GGR4</accession>
<organism evidence="2 3">
    <name type="scientific">Leptothoe spongobia TAU-MAC 1115</name>
    <dbReference type="NCBI Taxonomy" id="1967444"/>
    <lineage>
        <taxon>Bacteria</taxon>
        <taxon>Bacillati</taxon>
        <taxon>Cyanobacteriota</taxon>
        <taxon>Cyanophyceae</taxon>
        <taxon>Nodosilineales</taxon>
        <taxon>Cymatolegaceae</taxon>
        <taxon>Leptothoe</taxon>
        <taxon>Leptothoe spongobia</taxon>
    </lineage>
</organism>
<dbReference type="EMBL" id="JADOES010000004">
    <property type="protein sequence ID" value="MBT9314499.1"/>
    <property type="molecule type" value="Genomic_DNA"/>
</dbReference>
<feature type="compositionally biased region" description="Polar residues" evidence="1">
    <location>
        <begin position="14"/>
        <end position="23"/>
    </location>
</feature>
<feature type="compositionally biased region" description="Basic and acidic residues" evidence="1">
    <location>
        <begin position="1"/>
        <end position="13"/>
    </location>
</feature>
<proteinExistence type="predicted"/>
<protein>
    <submittedName>
        <fullName evidence="2">Uncharacterized protein</fullName>
    </submittedName>
</protein>
<feature type="region of interest" description="Disordered" evidence="1">
    <location>
        <begin position="268"/>
        <end position="288"/>
    </location>
</feature>
<sequence length="519" mass="58317">MYEQVEKPKENKSRAISNFVSQKKSNEKQGFGFVDNRPEAAHQHNLQKMAANASNSNKELQPIVDTRSIPSSDNGVIQGMFYEKDAETGEMIWHWDPVVNMIWQKKMNGDTQETYKGYGVWERKINADSGERMSFSDYLQHHSKTIVAAAPNIALGYFILTALESIPGAVAQEIFVQSNSTNATAIAIANSSDLSLASMFLNATILNAAMLGYLAQHYAMTRASDNATILRINAPLRDFVGDDLFERHFQLAEVTEYDEVIVSDQVDLRNEDESSSEESHETHGTEIDTPVPIDGSTVVFKNWILNEVKEHYDGSEEDVLWWLHEKHPGKFEFSGADVMRTENYKFFIKEDPYGVRYAGSLAVKRVIKEYSLTRIVGPEKTQLNLAGKSFVLVEGLPLAEKEQRDAADWDQPDSKLLSEVGFVILKGGIGDLASINVRKLKGDVDPPLYALADPGGSFVDDPREIMEGETDEEMRKRKLQHLKQNYQNFLEGLGQYASVLKPADNILEIVLEKPEDLLK</sequence>
<feature type="compositionally biased region" description="Basic and acidic residues" evidence="1">
    <location>
        <begin position="268"/>
        <end position="286"/>
    </location>
</feature>
<evidence type="ECO:0000313" key="3">
    <source>
        <dbReference type="Proteomes" id="UP000717364"/>
    </source>
</evidence>
<reference evidence="2" key="1">
    <citation type="submission" date="2020-11" db="EMBL/GenBank/DDBJ databases">
        <authorList>
            <person name="Konstantinou D."/>
            <person name="Gkelis S."/>
            <person name="Popin R."/>
            <person name="Fewer D."/>
            <person name="Sivonen K."/>
        </authorList>
    </citation>
    <scope>NUCLEOTIDE SEQUENCE</scope>
    <source>
        <strain evidence="2">TAU-MAC 1115</strain>
    </source>
</reference>
<dbReference type="RefSeq" id="WP_215607565.1">
    <property type="nucleotide sequence ID" value="NZ_JADOES010000004.1"/>
</dbReference>
<evidence type="ECO:0000313" key="2">
    <source>
        <dbReference type="EMBL" id="MBT9314499.1"/>
    </source>
</evidence>
<keyword evidence="3" id="KW-1185">Reference proteome</keyword>
<dbReference type="Proteomes" id="UP000717364">
    <property type="component" value="Unassembled WGS sequence"/>
</dbReference>
<reference evidence="2" key="2">
    <citation type="journal article" date="2021" name="Mar. Drugs">
        <title>Genome Reduction and Secondary Metabolism of the Marine Sponge-Associated Cyanobacterium Leptothoe.</title>
        <authorList>
            <person name="Konstantinou D."/>
            <person name="Popin R.V."/>
            <person name="Fewer D.P."/>
            <person name="Sivonen K."/>
            <person name="Gkelis S."/>
        </authorList>
    </citation>
    <scope>NUCLEOTIDE SEQUENCE</scope>
    <source>
        <strain evidence="2">TAU-MAC 1115</strain>
    </source>
</reference>